<dbReference type="Pfam" id="PF01522">
    <property type="entry name" value="Polysacc_deac_1"/>
    <property type="match status" value="1"/>
</dbReference>
<name>A0A5K0U8P7_9VIRU</name>
<dbReference type="GO" id="GO:0016810">
    <property type="term" value="F:hydrolase activity, acting on carbon-nitrogen (but not peptide) bonds"/>
    <property type="evidence" value="ECO:0007669"/>
    <property type="project" value="InterPro"/>
</dbReference>
<dbReference type="PANTHER" id="PTHR34216:SF3">
    <property type="entry name" value="POLY-BETA-1,6-N-ACETYL-D-GLUCOSAMINE N-DEACETYLASE"/>
    <property type="match status" value="1"/>
</dbReference>
<dbReference type="InterPro" id="IPR002509">
    <property type="entry name" value="NODB_dom"/>
</dbReference>
<protein>
    <recommendedName>
        <fullName evidence="3">NodB homology domain-containing protein</fullName>
    </recommendedName>
</protein>
<sequence length="267" mass="30685">MNPNERPTLTDGQNDCQNGCPVNPVVNSPIDKPIVIISFDHVGSKTLTKLVLPLLQKYDIRATLYIQSLLVGKTRWNMTVDELKLLHDARWDLGNHTYTHPRLATLSAEEIDKEIKLTDDFLEKNNFSIGRRHMSYPCSSMNDTVISVVKKYCDTGRKVTGKVGTLYPTKDWWYKLDCISMKASDPVSRATERIDEAIDRKMCAHIMFESVFEENPPKEGYLFSQFVEIINYIVTKKEAGLVDVMTVSEFYESRKNKNKSRSSTWYL</sequence>
<dbReference type="InterPro" id="IPR011330">
    <property type="entry name" value="Glyco_hydro/deAcase_b/a-brl"/>
</dbReference>
<evidence type="ECO:0000256" key="1">
    <source>
        <dbReference type="ARBA" id="ARBA00004613"/>
    </source>
</evidence>
<accession>A0A5K0U8P7</accession>
<dbReference type="PANTHER" id="PTHR34216">
    <property type="match status" value="1"/>
</dbReference>
<proteinExistence type="predicted"/>
<gene>
    <name evidence="4" type="ORF">YASMINEVIRUS_628</name>
</gene>
<evidence type="ECO:0000259" key="3">
    <source>
        <dbReference type="PROSITE" id="PS51677"/>
    </source>
</evidence>
<reference evidence="4 5" key="1">
    <citation type="submission" date="2018-10" db="EMBL/GenBank/DDBJ databases">
        <authorList>
            <consortium name="IHU Genomes"/>
        </authorList>
    </citation>
    <scope>NUCLEOTIDE SEQUENCE [LARGE SCALE GENOMIC DNA]</scope>
    <source>
        <strain evidence="4 5">A1</strain>
    </source>
</reference>
<dbReference type="InterPro" id="IPR051398">
    <property type="entry name" value="Polysacch_Deacetylase"/>
</dbReference>
<comment type="subcellular location">
    <subcellularLocation>
        <location evidence="1">Secreted</location>
    </subcellularLocation>
</comment>
<comment type="caution">
    <text evidence="4">The sequence shown here is derived from an EMBL/GenBank/DDBJ whole genome shotgun (WGS) entry which is preliminary data.</text>
</comment>
<dbReference type="CDD" id="cd10970">
    <property type="entry name" value="CE4_DAC_u1_6s"/>
    <property type="match status" value="1"/>
</dbReference>
<dbReference type="PROSITE" id="PS51677">
    <property type="entry name" value="NODB"/>
    <property type="match status" value="1"/>
</dbReference>
<dbReference type="GO" id="GO:0005975">
    <property type="term" value="P:carbohydrate metabolic process"/>
    <property type="evidence" value="ECO:0007669"/>
    <property type="project" value="InterPro"/>
</dbReference>
<dbReference type="GO" id="GO:0005576">
    <property type="term" value="C:extracellular region"/>
    <property type="evidence" value="ECO:0007669"/>
    <property type="project" value="UniProtKB-SubCell"/>
</dbReference>
<keyword evidence="5" id="KW-1185">Reference proteome</keyword>
<organism evidence="4 5">
    <name type="scientific">Yasminevirus sp. GU-2018</name>
    <dbReference type="NCBI Taxonomy" id="2420051"/>
    <lineage>
        <taxon>Viruses</taxon>
        <taxon>Varidnaviria</taxon>
        <taxon>Bamfordvirae</taxon>
        <taxon>Nucleocytoviricota</taxon>
        <taxon>Megaviricetes</taxon>
        <taxon>Imitervirales</taxon>
        <taxon>Mimiviridae</taxon>
        <taxon>Klosneuvirinae</taxon>
        <taxon>Yasminevirus</taxon>
        <taxon>Yasminevirus saudimassiliense</taxon>
    </lineage>
</organism>
<feature type="domain" description="NodB homology" evidence="3">
    <location>
        <begin position="33"/>
        <end position="267"/>
    </location>
</feature>
<dbReference type="EMBL" id="UPSH01000001">
    <property type="protein sequence ID" value="VBB18165.1"/>
    <property type="molecule type" value="Genomic_DNA"/>
</dbReference>
<evidence type="ECO:0000313" key="5">
    <source>
        <dbReference type="Proteomes" id="UP000594342"/>
    </source>
</evidence>
<dbReference type="Gene3D" id="3.20.20.370">
    <property type="entry name" value="Glycoside hydrolase/deacetylase"/>
    <property type="match status" value="1"/>
</dbReference>
<evidence type="ECO:0000256" key="2">
    <source>
        <dbReference type="ARBA" id="ARBA00022729"/>
    </source>
</evidence>
<evidence type="ECO:0000313" key="4">
    <source>
        <dbReference type="EMBL" id="VBB18165.1"/>
    </source>
</evidence>
<keyword evidence="2" id="KW-0732">Signal</keyword>
<dbReference type="Proteomes" id="UP000594342">
    <property type="component" value="Unassembled WGS sequence"/>
</dbReference>
<dbReference type="SUPFAM" id="SSF88713">
    <property type="entry name" value="Glycoside hydrolase/deacetylase"/>
    <property type="match status" value="1"/>
</dbReference>